<evidence type="ECO:0000313" key="4">
    <source>
        <dbReference type="Proteomes" id="UP000636800"/>
    </source>
</evidence>
<proteinExistence type="predicted"/>
<feature type="region of interest" description="Disordered" evidence="1">
    <location>
        <begin position="1"/>
        <end position="34"/>
    </location>
</feature>
<dbReference type="AlphaFoldDB" id="A0A835Q0B5"/>
<reference evidence="4 5" key="1">
    <citation type="journal article" date="2020" name="Nat. Food">
        <title>A phased Vanilla planifolia genome enables genetic improvement of flavour and production.</title>
        <authorList>
            <person name="Hasing T."/>
            <person name="Tang H."/>
            <person name="Brym M."/>
            <person name="Khazi F."/>
            <person name="Huang T."/>
            <person name="Chambers A.H."/>
        </authorList>
    </citation>
    <scope>NUCLEOTIDE SEQUENCE [LARGE SCALE GENOMIC DNA]</scope>
    <source>
        <tissue evidence="2">Leaf</tissue>
    </source>
</reference>
<dbReference type="EMBL" id="JADCNM010000011">
    <property type="protein sequence ID" value="KAG0463250.1"/>
    <property type="molecule type" value="Genomic_DNA"/>
</dbReference>
<dbReference type="Proteomes" id="UP000639772">
    <property type="component" value="Chromosome 11"/>
</dbReference>
<name>A0A835Q0B5_VANPL</name>
<dbReference type="Proteomes" id="UP000636800">
    <property type="component" value="Chromosome 11"/>
</dbReference>
<organism evidence="2 4">
    <name type="scientific">Vanilla planifolia</name>
    <name type="common">Vanilla</name>
    <dbReference type="NCBI Taxonomy" id="51239"/>
    <lineage>
        <taxon>Eukaryota</taxon>
        <taxon>Viridiplantae</taxon>
        <taxon>Streptophyta</taxon>
        <taxon>Embryophyta</taxon>
        <taxon>Tracheophyta</taxon>
        <taxon>Spermatophyta</taxon>
        <taxon>Magnoliopsida</taxon>
        <taxon>Liliopsida</taxon>
        <taxon>Asparagales</taxon>
        <taxon>Orchidaceae</taxon>
        <taxon>Vanilloideae</taxon>
        <taxon>Vanilleae</taxon>
        <taxon>Vanilla</taxon>
    </lineage>
</organism>
<dbReference type="EMBL" id="JADCNL010000011">
    <property type="protein sequence ID" value="KAG0461746.1"/>
    <property type="molecule type" value="Genomic_DNA"/>
</dbReference>
<comment type="caution">
    <text evidence="2">The sequence shown here is derived from an EMBL/GenBank/DDBJ whole genome shotgun (WGS) entry which is preliminary data.</text>
</comment>
<evidence type="ECO:0000256" key="1">
    <source>
        <dbReference type="SAM" id="MobiDB-lite"/>
    </source>
</evidence>
<evidence type="ECO:0000313" key="5">
    <source>
        <dbReference type="Proteomes" id="UP000639772"/>
    </source>
</evidence>
<feature type="compositionally biased region" description="Gly residues" evidence="1">
    <location>
        <begin position="20"/>
        <end position="31"/>
    </location>
</feature>
<evidence type="ECO:0000313" key="3">
    <source>
        <dbReference type="EMBL" id="KAG0463250.1"/>
    </source>
</evidence>
<gene>
    <name evidence="3" type="ORF">HPP92_021726</name>
    <name evidence="2" type="ORF">HPP92_022043</name>
</gene>
<protein>
    <submittedName>
        <fullName evidence="2">Uncharacterized protein</fullName>
    </submittedName>
</protein>
<evidence type="ECO:0000313" key="2">
    <source>
        <dbReference type="EMBL" id="KAG0461746.1"/>
    </source>
</evidence>
<keyword evidence="4" id="KW-1185">Reference proteome</keyword>
<sequence>MDAYVNRGNGRSSCRDGTTGCRGRGGGSGGRFGEDVTHVHRHISGGHFLRPNRRSPPPHLLPGAPCCTKGLRLHGDGGSFVAIRISRTLLFVSISPVPPELKPGGVLGISREAAERGRPLAAAAAASEVEGEVEPRWPPPLKPCEAKAIAASAPELDPWPAPAAVAEAEAEISTP</sequence>
<accession>A0A835Q0B5</accession>